<protein>
    <recommendedName>
        <fullName evidence="4">Peptide-methionine (R)-S-oxide reductase</fullName>
        <ecNumber evidence="4">1.8.4.12</ecNumber>
    </recommendedName>
</protein>
<proteinExistence type="inferred from homology"/>
<dbReference type="PANTHER" id="PTHR10173">
    <property type="entry name" value="METHIONINE SULFOXIDE REDUCTASE"/>
    <property type="match status" value="1"/>
</dbReference>
<dbReference type="GO" id="GO:0033745">
    <property type="term" value="F:L-methionine-(R)-S-oxide reductase activity"/>
    <property type="evidence" value="ECO:0007669"/>
    <property type="project" value="UniProtKB-EC"/>
</dbReference>
<evidence type="ECO:0000256" key="3">
    <source>
        <dbReference type="ARBA" id="ARBA00049261"/>
    </source>
</evidence>
<dbReference type="Gene3D" id="2.170.150.20">
    <property type="entry name" value="Peptide methionine sulfoxide reductase"/>
    <property type="match status" value="1"/>
</dbReference>
<dbReference type="InParanoid" id="A0A674BCR1"/>
<comment type="catalytic activity">
    <reaction evidence="3">
        <text>[thioredoxin]-disulfide + L-methionine + H2O = L-methionine (R)-S-oxide + [thioredoxin]-dithiol</text>
        <dbReference type="Rhea" id="RHEA:21260"/>
        <dbReference type="Rhea" id="RHEA-COMP:10698"/>
        <dbReference type="Rhea" id="RHEA-COMP:10700"/>
        <dbReference type="ChEBI" id="CHEBI:15377"/>
        <dbReference type="ChEBI" id="CHEBI:29950"/>
        <dbReference type="ChEBI" id="CHEBI:50058"/>
        <dbReference type="ChEBI" id="CHEBI:57844"/>
        <dbReference type="ChEBI" id="CHEBI:58773"/>
        <dbReference type="EC" id="1.8.4.14"/>
    </reaction>
</comment>
<sequence>MSRFIVRLPLVIAQGAAAKSALLPKTRVPAFIRPCNKTLTRFCLSMFACVCLCVTGLRSLTRCDAMTDWQKKLTTKQNMVTREKGTDGDGLYLNHSEVGMYQCVSCDPPLFSSEVKYDSGMSWPAFKEAHGTWECDESHVSIIRHPDNTLGSAETEVVCKHCDAHLGHVFEDGPDPTGERFCINSVSLNFRPREPRPGNQ</sequence>
<evidence type="ECO:0000313" key="6">
    <source>
        <dbReference type="Ensembl" id="ENSSTUP00000069234.1"/>
    </source>
</evidence>
<dbReference type="SUPFAM" id="SSF51316">
    <property type="entry name" value="Mss4-like"/>
    <property type="match status" value="1"/>
</dbReference>
<comment type="cofactor">
    <cofactor evidence="4">
        <name>Zn(2+)</name>
        <dbReference type="ChEBI" id="CHEBI:29105"/>
    </cofactor>
    <text evidence="4">Binds 1 zinc ion per subunit.</text>
</comment>
<comment type="similarity">
    <text evidence="1 4">Belongs to the MsrB Met sulfoxide reductase family.</text>
</comment>
<evidence type="ECO:0000256" key="1">
    <source>
        <dbReference type="ARBA" id="ARBA00007174"/>
    </source>
</evidence>
<dbReference type="Pfam" id="PF01641">
    <property type="entry name" value="SelR"/>
    <property type="match status" value="1"/>
</dbReference>
<comment type="catalytic activity">
    <reaction evidence="4">
        <text>L-methionyl-[protein] + [thioredoxin]-disulfide + H2O = L-methionyl-(R)-S-oxide-[protein] + [thioredoxin]-dithiol</text>
        <dbReference type="Rhea" id="RHEA:24164"/>
        <dbReference type="Rhea" id="RHEA-COMP:10698"/>
        <dbReference type="Rhea" id="RHEA-COMP:10700"/>
        <dbReference type="Rhea" id="RHEA-COMP:12313"/>
        <dbReference type="Rhea" id="RHEA-COMP:12314"/>
        <dbReference type="ChEBI" id="CHEBI:15377"/>
        <dbReference type="ChEBI" id="CHEBI:16044"/>
        <dbReference type="ChEBI" id="CHEBI:29950"/>
        <dbReference type="ChEBI" id="CHEBI:45764"/>
        <dbReference type="ChEBI" id="CHEBI:50058"/>
        <dbReference type="EC" id="1.8.4.12"/>
    </reaction>
</comment>
<organism evidence="6 7">
    <name type="scientific">Salmo trutta</name>
    <name type="common">Brown trout</name>
    <dbReference type="NCBI Taxonomy" id="8032"/>
    <lineage>
        <taxon>Eukaryota</taxon>
        <taxon>Metazoa</taxon>
        <taxon>Chordata</taxon>
        <taxon>Craniata</taxon>
        <taxon>Vertebrata</taxon>
        <taxon>Euteleostomi</taxon>
        <taxon>Actinopterygii</taxon>
        <taxon>Neopterygii</taxon>
        <taxon>Teleostei</taxon>
        <taxon>Protacanthopterygii</taxon>
        <taxon>Salmoniformes</taxon>
        <taxon>Salmonidae</taxon>
        <taxon>Salmoninae</taxon>
        <taxon>Salmo</taxon>
    </lineage>
</organism>
<keyword evidence="4" id="KW-0479">Metal-binding</keyword>
<comment type="function">
    <text evidence="4">Methionine-sulfoxide reductase that specifically reduces methionine (R)-sulfoxide back to methionine. While in many cases methionine oxidation is the result of random oxidation following oxidative stress, methionine oxidation is also a post-translational modification that takes place on specific residues.</text>
</comment>
<dbReference type="InterPro" id="IPR011057">
    <property type="entry name" value="Mss4-like_sf"/>
</dbReference>
<dbReference type="GO" id="GO:0033743">
    <property type="term" value="F:peptide-methionine (R)-S-oxide reductase activity"/>
    <property type="evidence" value="ECO:0007669"/>
    <property type="project" value="UniProtKB-EC"/>
</dbReference>
<feature type="domain" description="MsrB" evidence="5">
    <location>
        <begin position="66"/>
        <end position="193"/>
    </location>
</feature>
<dbReference type="Proteomes" id="UP000472277">
    <property type="component" value="Chromosome 6"/>
</dbReference>
<keyword evidence="4" id="KW-0862">Zinc</keyword>
<evidence type="ECO:0000313" key="7">
    <source>
        <dbReference type="Proteomes" id="UP000472277"/>
    </source>
</evidence>
<dbReference type="InterPro" id="IPR028427">
    <property type="entry name" value="Met_Sox_Rdtase_MsrB"/>
</dbReference>
<dbReference type="NCBIfam" id="TIGR00357">
    <property type="entry name" value="peptide-methionine (R)-S-oxide reductase MsrB"/>
    <property type="match status" value="1"/>
</dbReference>
<dbReference type="OMA" id="MDPHRYW"/>
<dbReference type="EC" id="1.8.4.12" evidence="4"/>
<dbReference type="PANTHER" id="PTHR10173:SF37">
    <property type="entry name" value="METHIONINE-R-SULFOXIDE REDUCTASE B2, MITOCHONDRIAL"/>
    <property type="match status" value="1"/>
</dbReference>
<dbReference type="GO" id="GO:0046872">
    <property type="term" value="F:metal ion binding"/>
    <property type="evidence" value="ECO:0007669"/>
    <property type="project" value="UniProtKB-KW"/>
</dbReference>
<keyword evidence="7" id="KW-1185">Reference proteome</keyword>
<dbReference type="AlphaFoldDB" id="A0A674BCR1"/>
<evidence type="ECO:0000259" key="5">
    <source>
        <dbReference type="PROSITE" id="PS51790"/>
    </source>
</evidence>
<dbReference type="Ensembl" id="ENSSTUT00000073554.1">
    <property type="protein sequence ID" value="ENSSTUP00000069234.1"/>
    <property type="gene ID" value="ENSSTUG00000030397.1"/>
</dbReference>
<reference evidence="6" key="1">
    <citation type="submission" date="2025-08" db="UniProtKB">
        <authorList>
            <consortium name="Ensembl"/>
        </authorList>
    </citation>
    <scope>IDENTIFICATION</scope>
</reference>
<dbReference type="InterPro" id="IPR002579">
    <property type="entry name" value="Met_Sox_Rdtase_MsrB_dom"/>
</dbReference>
<evidence type="ECO:0000256" key="4">
    <source>
        <dbReference type="RuleBase" id="RU365044"/>
    </source>
</evidence>
<keyword evidence="2 4" id="KW-0560">Oxidoreductase</keyword>
<name>A0A674BCR1_SALTR</name>
<evidence type="ECO:0000256" key="2">
    <source>
        <dbReference type="ARBA" id="ARBA00023002"/>
    </source>
</evidence>
<dbReference type="GeneTree" id="ENSGT00940000155240"/>
<dbReference type="GO" id="GO:0030091">
    <property type="term" value="P:protein repair"/>
    <property type="evidence" value="ECO:0007669"/>
    <property type="project" value="InterPro"/>
</dbReference>
<reference evidence="6" key="2">
    <citation type="submission" date="2025-09" db="UniProtKB">
        <authorList>
            <consortium name="Ensembl"/>
        </authorList>
    </citation>
    <scope>IDENTIFICATION</scope>
</reference>
<accession>A0A674BCR1</accession>
<dbReference type="GO" id="GO:0005737">
    <property type="term" value="C:cytoplasm"/>
    <property type="evidence" value="ECO:0007669"/>
    <property type="project" value="TreeGrafter"/>
</dbReference>
<dbReference type="PROSITE" id="PS51790">
    <property type="entry name" value="MSRB"/>
    <property type="match status" value="1"/>
</dbReference>
<dbReference type="GO" id="GO:0006979">
    <property type="term" value="P:response to oxidative stress"/>
    <property type="evidence" value="ECO:0007669"/>
    <property type="project" value="InterPro"/>
</dbReference>